<dbReference type="InterPro" id="IPR017441">
    <property type="entry name" value="Protein_kinase_ATP_BS"/>
</dbReference>
<feature type="binding site" evidence="2">
    <location>
        <position position="63"/>
    </location>
    <ligand>
        <name>ATP</name>
        <dbReference type="ChEBI" id="CHEBI:30616"/>
    </ligand>
</feature>
<dbReference type="GO" id="GO:0004672">
    <property type="term" value="F:protein kinase activity"/>
    <property type="evidence" value="ECO:0007669"/>
    <property type="project" value="InterPro"/>
</dbReference>
<proteinExistence type="inferred from homology"/>
<gene>
    <name evidence="4" type="ORF">RCL2_002617800</name>
</gene>
<comment type="caution">
    <text evidence="4">The sequence shown here is derived from an EMBL/GenBank/DDBJ whole genome shotgun (WGS) entry which is preliminary data.</text>
</comment>
<sequence>MPRKTVLKDSNHYIEWLERSIIDEHINYYEYSNFKNIRPIGSGSYGNVNRANWKNADHFFALKSFNNDKQTLEEIIKELKLHRSVDVHENIIRLCGITKIKETDEIQKYSLVLEYADSGTLNTYLEKYFNELDWNDKTNLASQLASAVEFLHDNDIIHRDLHGNNILIHQKNIKLADFGLSKKIVEVSASNTSKLLGVIPYVDPKSFNKENYKLNKKSDVYSVGVLLWQISSGYKPFHKVNYGINLLLSILNGKREEIIDGTPVEYSKLYTECWKYEPNERPNIREVVSTLKSTISSKIVIFNFNEDKRNSFSLEKYKPNSRKSKVVMDINNDFSISYSLIQFIISNLIVKSNQSTISNITSLSIDVCESETSSQNRSDISSIASDRASIHLIESIYSVVADELISYIIKKHDGGITFDQVQQLIDKKILQSNQNSNNLIDWLSRNQNKSQYIWFLGLFYYYNINIEENTSTVNAFELFLKAANNNYSIAQVYLAKCYYDGYGINSDKRLAFDWCKKSVNNGSIIGKFYLGYYYEFGIGILNNEKESAYWYNEASKGGNTTAKLYLANCYGLGKGVDKNEIKAFKYYEMLAKQEISDAQLELGNCFYNGIGTKIDKIQAKYWYEKAENNGNIIAKNILKKHYKKTRFETENDKKRKLYKILFFKNLSQRGLYYAGRLLLKTNYEKSFYYLQKTATNGCKTAQFNLGRCYQLGTGVRKDTRKAFELYKISAKQDCIDAQFQLIYCYNFGYGTEINRVKAFQLVKIMAKKEVNNNASYLLGMHYAFGIGINKDKKNAFDIFKKLAKNENQNPKYLSGNKGITIYKVNDWYSRVLTENKHMNATIMLGVFYRYGFGTEINNKKAFKLFEKVEKNGNNAMAQCYMGELYIENNNEAKAFEFFKKSADNGFSESQLHIGKCYYEGIGTEVNKTKAIEIYKIAAEKGESCCVQNELGKLYELGRDMNKDLNQAVYWYNKAIESGCMAAKYNLGQCYQYGNGVEKDERKAFEYYKNSASQGHFFAQFQLSECYYKGIGTEVNKRKAFELYKETAEKGHYWGYKMLVDRYQNRNGIEKDERMFELYKEAVEKGYDWIKYDLTKSYQNRKVVEIDEAKVNELYKEVTDKGYRCTYNRLDYCYQNGRGGGKNERKIFEMCKEAAKKGYDWAKCDLADCYQNGKGVEKDERKALKLYKEAAEKGYRWAHNKLAYYYQNGIVGMEKNERKVFELHKEAVKKGYDWAKCDIAECYQNGKGVKRDKRKAFELYKETAKYGYIWAYNRLGDCYKNGIGVEKDESKAFELYKEVSEKGDSWPYMNKYYKKSINQECLYAQFQLGLCYDKGIGIEINKIKAFELYNVTAEKQDKDAQNNLGYLYMKGEVPEKDPKKAVYWLQKAIENGNTLAYDNLAICYELGIGMDKDKAKAFELYEKSAEKGNINAKFHLGYCYVNGIGTKINKKKGFELYNEAAEKGSISGLDLFKSIYEDEEEIVNDLIEINYWYQKSAKRDNKLALYKLGEIFELGRGVNKNEARAFDYYKQAAEKGCINGKYKVGNYFFNGIIVCINKEKAYNLYKEAAEGGNCDAKKCLELFYVQK</sequence>
<evidence type="ECO:0000259" key="3">
    <source>
        <dbReference type="PROSITE" id="PS50011"/>
    </source>
</evidence>
<evidence type="ECO:0000256" key="1">
    <source>
        <dbReference type="ARBA" id="ARBA00038101"/>
    </source>
</evidence>
<dbReference type="InterPro" id="IPR011990">
    <property type="entry name" value="TPR-like_helical_dom_sf"/>
</dbReference>
<evidence type="ECO:0000313" key="5">
    <source>
        <dbReference type="Proteomes" id="UP000615446"/>
    </source>
</evidence>
<dbReference type="InterPro" id="IPR050767">
    <property type="entry name" value="Sel1_AlgK"/>
</dbReference>
<name>A0A8H3R179_9GLOM</name>
<accession>A0A8H3R179</accession>
<comment type="similarity">
    <text evidence="1">Belongs to the sel-1 family.</text>
</comment>
<keyword evidence="4" id="KW-0808">Transferase</keyword>
<dbReference type="InterPro" id="IPR000719">
    <property type="entry name" value="Prot_kinase_dom"/>
</dbReference>
<dbReference type="InterPro" id="IPR001245">
    <property type="entry name" value="Ser-Thr/Tyr_kinase_cat_dom"/>
</dbReference>
<dbReference type="Pfam" id="PF08238">
    <property type="entry name" value="Sel1"/>
    <property type="match status" value="26"/>
</dbReference>
<organism evidence="4 5">
    <name type="scientific">Rhizophagus clarus</name>
    <dbReference type="NCBI Taxonomy" id="94130"/>
    <lineage>
        <taxon>Eukaryota</taxon>
        <taxon>Fungi</taxon>
        <taxon>Fungi incertae sedis</taxon>
        <taxon>Mucoromycota</taxon>
        <taxon>Glomeromycotina</taxon>
        <taxon>Glomeromycetes</taxon>
        <taxon>Glomerales</taxon>
        <taxon>Glomeraceae</taxon>
        <taxon>Rhizophagus</taxon>
    </lineage>
</organism>
<dbReference type="EMBL" id="BLAL01000285">
    <property type="protein sequence ID" value="GES99693.1"/>
    <property type="molecule type" value="Genomic_DNA"/>
</dbReference>
<keyword evidence="2" id="KW-0547">Nucleotide-binding</keyword>
<reference evidence="4" key="1">
    <citation type="submission" date="2019-10" db="EMBL/GenBank/DDBJ databases">
        <title>Conservation and host-specific expression of non-tandemly repeated heterogenous ribosome RNA gene in arbuscular mycorrhizal fungi.</title>
        <authorList>
            <person name="Maeda T."/>
            <person name="Kobayashi Y."/>
            <person name="Nakagawa T."/>
            <person name="Ezawa T."/>
            <person name="Yamaguchi K."/>
            <person name="Bino T."/>
            <person name="Nishimoto Y."/>
            <person name="Shigenobu S."/>
            <person name="Kawaguchi M."/>
        </authorList>
    </citation>
    <scope>NUCLEOTIDE SEQUENCE</scope>
    <source>
        <strain evidence="4">HR1</strain>
    </source>
</reference>
<dbReference type="PANTHER" id="PTHR11102">
    <property type="entry name" value="SEL-1-LIKE PROTEIN"/>
    <property type="match status" value="1"/>
</dbReference>
<feature type="domain" description="Protein kinase" evidence="3">
    <location>
        <begin position="34"/>
        <end position="295"/>
    </location>
</feature>
<dbReference type="SMART" id="SM00671">
    <property type="entry name" value="SEL1"/>
    <property type="match status" value="25"/>
</dbReference>
<evidence type="ECO:0000313" key="4">
    <source>
        <dbReference type="EMBL" id="GES99693.1"/>
    </source>
</evidence>
<dbReference type="PANTHER" id="PTHR11102:SF160">
    <property type="entry name" value="ERAD-ASSOCIATED E3 UBIQUITIN-PROTEIN LIGASE COMPONENT HRD3"/>
    <property type="match status" value="1"/>
</dbReference>
<dbReference type="OrthoDB" id="2360249at2759"/>
<dbReference type="Gene3D" id="1.25.40.10">
    <property type="entry name" value="Tetratricopeptide repeat domain"/>
    <property type="match status" value="6"/>
</dbReference>
<dbReference type="InterPro" id="IPR006597">
    <property type="entry name" value="Sel1-like"/>
</dbReference>
<dbReference type="SUPFAM" id="SSF56112">
    <property type="entry name" value="Protein kinase-like (PK-like)"/>
    <property type="match status" value="1"/>
</dbReference>
<dbReference type="GO" id="GO:0005524">
    <property type="term" value="F:ATP binding"/>
    <property type="evidence" value="ECO:0007669"/>
    <property type="project" value="UniProtKB-UniRule"/>
</dbReference>
<evidence type="ECO:0000256" key="2">
    <source>
        <dbReference type="PROSITE-ProRule" id="PRU10141"/>
    </source>
</evidence>
<protein>
    <submittedName>
        <fullName evidence="4">Kinase-like domain-containing protein</fullName>
    </submittedName>
</protein>
<dbReference type="PRINTS" id="PR00109">
    <property type="entry name" value="TYRKINASE"/>
</dbReference>
<keyword evidence="2" id="KW-0067">ATP-binding</keyword>
<dbReference type="Gene3D" id="1.10.510.10">
    <property type="entry name" value="Transferase(Phosphotransferase) domain 1"/>
    <property type="match status" value="1"/>
</dbReference>
<dbReference type="InterPro" id="IPR011009">
    <property type="entry name" value="Kinase-like_dom_sf"/>
</dbReference>
<dbReference type="Pfam" id="PF07714">
    <property type="entry name" value="PK_Tyr_Ser-Thr"/>
    <property type="match status" value="1"/>
</dbReference>
<dbReference type="PROSITE" id="PS50011">
    <property type="entry name" value="PROTEIN_KINASE_DOM"/>
    <property type="match status" value="1"/>
</dbReference>
<dbReference type="Proteomes" id="UP000615446">
    <property type="component" value="Unassembled WGS sequence"/>
</dbReference>
<keyword evidence="4" id="KW-0418">Kinase</keyword>
<dbReference type="SUPFAM" id="SSF81901">
    <property type="entry name" value="HCP-like"/>
    <property type="match status" value="8"/>
</dbReference>
<dbReference type="PROSITE" id="PS00107">
    <property type="entry name" value="PROTEIN_KINASE_ATP"/>
    <property type="match status" value="1"/>
</dbReference>